<dbReference type="EMBL" id="MEHA01000020">
    <property type="protein sequence ID" value="ODR47475.1"/>
    <property type="molecule type" value="Genomic_DNA"/>
</dbReference>
<evidence type="ECO:0000259" key="3">
    <source>
        <dbReference type="PROSITE" id="PS50943"/>
    </source>
</evidence>
<dbReference type="AlphaFoldDB" id="A0A1E3UEA3"/>
<dbReference type="PROSITE" id="PS50943">
    <property type="entry name" value="HTH_CROC1"/>
    <property type="match status" value="1"/>
</dbReference>
<evidence type="ECO:0000256" key="2">
    <source>
        <dbReference type="SAM" id="Phobius"/>
    </source>
</evidence>
<evidence type="ECO:0000256" key="1">
    <source>
        <dbReference type="ARBA" id="ARBA00023125"/>
    </source>
</evidence>
<comment type="caution">
    <text evidence="4">The sequence shown here is derived from an EMBL/GenBank/DDBJ whole genome shotgun (WGS) entry which is preliminary data.</text>
</comment>
<dbReference type="CDD" id="cd00093">
    <property type="entry name" value="HTH_XRE"/>
    <property type="match status" value="1"/>
</dbReference>
<dbReference type="InterPro" id="IPR010982">
    <property type="entry name" value="Lambda_DNA-bd_dom_sf"/>
</dbReference>
<dbReference type="PANTHER" id="PTHR46558:SF3">
    <property type="entry name" value="TRANSCRIPTIONAL REGULATOR"/>
    <property type="match status" value="1"/>
</dbReference>
<dbReference type="InterPro" id="IPR001387">
    <property type="entry name" value="Cro/C1-type_HTH"/>
</dbReference>
<keyword evidence="2" id="KW-0812">Transmembrane</keyword>
<keyword evidence="1" id="KW-0238">DNA-binding</keyword>
<feature type="transmembrane region" description="Helical" evidence="2">
    <location>
        <begin position="98"/>
        <end position="121"/>
    </location>
</feature>
<dbReference type="RefSeq" id="WP_069431941.1">
    <property type="nucleotide sequence ID" value="NZ_MEHA01000020.1"/>
</dbReference>
<accession>A0A1E3UEA3</accession>
<dbReference type="SMART" id="SM00530">
    <property type="entry name" value="HTH_XRE"/>
    <property type="match status" value="1"/>
</dbReference>
<dbReference type="Pfam" id="PF01381">
    <property type="entry name" value="HTH_3"/>
    <property type="match status" value="1"/>
</dbReference>
<dbReference type="Gene3D" id="1.10.260.40">
    <property type="entry name" value="lambda repressor-like DNA-binding domains"/>
    <property type="match status" value="1"/>
</dbReference>
<keyword evidence="2" id="KW-0472">Membrane</keyword>
<gene>
    <name evidence="4" type="ORF">BEI59_22645</name>
</gene>
<dbReference type="PANTHER" id="PTHR46558">
    <property type="entry name" value="TRACRIPTIONAL REGULATORY PROTEIN-RELATED-RELATED"/>
    <property type="match status" value="1"/>
</dbReference>
<protein>
    <submittedName>
        <fullName evidence="4">Transcriptional regulator</fullName>
    </submittedName>
</protein>
<keyword evidence="2" id="KW-1133">Transmembrane helix</keyword>
<sequence length="127" mass="14140">MFSENLKQIRKEKGISQEELAARLNVVRQTISKWEKGLSVPDAELLIKLSEILETSVGTLLGDTIEAAADKNVISQQLEQLNAQLAEKSRRSRRIWRTAAIVFIVLAVLSVLLYAGGIATFHSFSEM</sequence>
<dbReference type="OrthoDB" id="9801008at2"/>
<feature type="domain" description="HTH cro/C1-type" evidence="3">
    <location>
        <begin position="6"/>
        <end position="60"/>
    </location>
</feature>
<evidence type="ECO:0000313" key="5">
    <source>
        <dbReference type="Proteomes" id="UP000094271"/>
    </source>
</evidence>
<evidence type="ECO:0000313" key="4">
    <source>
        <dbReference type="EMBL" id="ODR47475.1"/>
    </source>
</evidence>
<reference evidence="4 5" key="1">
    <citation type="submission" date="2016-08" db="EMBL/GenBank/DDBJ databases">
        <authorList>
            <person name="Seilhamer J.J."/>
        </authorList>
    </citation>
    <scope>NUCLEOTIDE SEQUENCE [LARGE SCALE GENOMIC DNA]</scope>
    <source>
        <strain evidence="4 5">NML150140-1</strain>
    </source>
</reference>
<dbReference type="Proteomes" id="UP000094271">
    <property type="component" value="Unassembled WGS sequence"/>
</dbReference>
<proteinExistence type="predicted"/>
<name>A0A1E3UEA3_9FIRM</name>
<dbReference type="SUPFAM" id="SSF47413">
    <property type="entry name" value="lambda repressor-like DNA-binding domains"/>
    <property type="match status" value="1"/>
</dbReference>
<organism evidence="4 5">
    <name type="scientific">Eisenbergiella tayi</name>
    <dbReference type="NCBI Taxonomy" id="1432052"/>
    <lineage>
        <taxon>Bacteria</taxon>
        <taxon>Bacillati</taxon>
        <taxon>Bacillota</taxon>
        <taxon>Clostridia</taxon>
        <taxon>Lachnospirales</taxon>
        <taxon>Lachnospiraceae</taxon>
        <taxon>Eisenbergiella</taxon>
    </lineage>
</organism>
<dbReference type="GO" id="GO:0003677">
    <property type="term" value="F:DNA binding"/>
    <property type="evidence" value="ECO:0007669"/>
    <property type="project" value="UniProtKB-KW"/>
</dbReference>